<evidence type="ECO:0000313" key="6">
    <source>
        <dbReference type="Proteomes" id="UP000265800"/>
    </source>
</evidence>
<evidence type="ECO:0000256" key="1">
    <source>
        <dbReference type="ARBA" id="ARBA00023015"/>
    </source>
</evidence>
<feature type="domain" description="HTH deoR-type" evidence="4">
    <location>
        <begin position="3"/>
        <end position="58"/>
    </location>
</feature>
<dbReference type="SUPFAM" id="SSF46785">
    <property type="entry name" value="Winged helix' DNA-binding domain"/>
    <property type="match status" value="1"/>
</dbReference>
<dbReference type="InterPro" id="IPR050313">
    <property type="entry name" value="Carb_Metab_HTH_regulators"/>
</dbReference>
<accession>A0A399ENM1</accession>
<dbReference type="Pfam" id="PF08220">
    <property type="entry name" value="HTH_DeoR"/>
    <property type="match status" value="1"/>
</dbReference>
<dbReference type="PROSITE" id="PS51000">
    <property type="entry name" value="HTH_DEOR_2"/>
    <property type="match status" value="1"/>
</dbReference>
<dbReference type="InterPro" id="IPR001034">
    <property type="entry name" value="DeoR_HTH"/>
</dbReference>
<keyword evidence="2" id="KW-0238">DNA-binding</keyword>
<sequence>MRSEERRSKIIELLEQKGSVLVEDLAATFGVSQVTIRKDLSELEARGLLHRTHGGATYTHKSLFNPSFREKIHLQQAEKQAIAKAALEHIEEGDTLILDAGSTTLTLVRLMKRHFRSLYIITNSIPIVSELVDTRFELLLTGGQVRHHSMALIGPAAVRTLEVYHADKAFMCATGVSLQKGYTTPNPYEAETKQAMLRAADTAFALVDSSKLGRATLASFAALEEIDLLITDEGAPKDFLQHLERQGLKYRIAELEAGPTLKHASRAG</sequence>
<organism evidence="5 6">
    <name type="scientific">Meiothermus luteus</name>
    <dbReference type="NCBI Taxonomy" id="2026184"/>
    <lineage>
        <taxon>Bacteria</taxon>
        <taxon>Thermotogati</taxon>
        <taxon>Deinococcota</taxon>
        <taxon>Deinococci</taxon>
        <taxon>Thermales</taxon>
        <taxon>Thermaceae</taxon>
        <taxon>Meiothermus</taxon>
    </lineage>
</organism>
<dbReference type="InterPro" id="IPR036388">
    <property type="entry name" value="WH-like_DNA-bd_sf"/>
</dbReference>
<protein>
    <submittedName>
        <fullName evidence="5">Glucitol operon repressor</fullName>
    </submittedName>
</protein>
<dbReference type="GO" id="GO:0003700">
    <property type="term" value="F:DNA-binding transcription factor activity"/>
    <property type="evidence" value="ECO:0007669"/>
    <property type="project" value="InterPro"/>
</dbReference>
<keyword evidence="3" id="KW-0804">Transcription</keyword>
<dbReference type="PRINTS" id="PR00037">
    <property type="entry name" value="HTHLACR"/>
</dbReference>
<dbReference type="Pfam" id="PF00455">
    <property type="entry name" value="DeoRC"/>
    <property type="match status" value="1"/>
</dbReference>
<keyword evidence="6" id="KW-1185">Reference proteome</keyword>
<dbReference type="AlphaFoldDB" id="A0A399ENM1"/>
<dbReference type="EMBL" id="QWKZ01000044">
    <property type="protein sequence ID" value="RIH85485.1"/>
    <property type="molecule type" value="Genomic_DNA"/>
</dbReference>
<comment type="caution">
    <text evidence="5">The sequence shown here is derived from an EMBL/GenBank/DDBJ whole genome shotgun (WGS) entry which is preliminary data.</text>
</comment>
<dbReference type="SUPFAM" id="SSF100950">
    <property type="entry name" value="NagB/RpiA/CoA transferase-like"/>
    <property type="match status" value="1"/>
</dbReference>
<dbReference type="PROSITE" id="PS00894">
    <property type="entry name" value="HTH_DEOR_1"/>
    <property type="match status" value="1"/>
</dbReference>
<evidence type="ECO:0000256" key="2">
    <source>
        <dbReference type="ARBA" id="ARBA00023125"/>
    </source>
</evidence>
<evidence type="ECO:0000256" key="3">
    <source>
        <dbReference type="ARBA" id="ARBA00023163"/>
    </source>
</evidence>
<dbReference type="PANTHER" id="PTHR30363">
    <property type="entry name" value="HTH-TYPE TRANSCRIPTIONAL REGULATOR SRLR-RELATED"/>
    <property type="match status" value="1"/>
</dbReference>
<gene>
    <name evidence="5" type="primary">srlR_2</name>
    <name evidence="5" type="ORF">Mlute_01563</name>
</gene>
<reference evidence="5 6" key="1">
    <citation type="submission" date="2018-08" db="EMBL/GenBank/DDBJ databases">
        <title>Meiothermus luteus KCTC 52599 genome sequencing project.</title>
        <authorList>
            <person name="Da Costa M.S."/>
            <person name="Albuquerque L."/>
            <person name="Raposo P."/>
            <person name="Froufe H.J.C."/>
            <person name="Barroso C.S."/>
            <person name="Egas C."/>
        </authorList>
    </citation>
    <scope>NUCLEOTIDE SEQUENCE [LARGE SCALE GENOMIC DNA]</scope>
    <source>
        <strain evidence="5 6">KCTC 52599</strain>
    </source>
</reference>
<dbReference type="InterPro" id="IPR018356">
    <property type="entry name" value="Tscrpt_reg_HTH_DeoR_CS"/>
</dbReference>
<dbReference type="GO" id="GO:0003677">
    <property type="term" value="F:DNA binding"/>
    <property type="evidence" value="ECO:0007669"/>
    <property type="project" value="UniProtKB-KW"/>
</dbReference>
<dbReference type="RefSeq" id="WP_119360191.1">
    <property type="nucleotide sequence ID" value="NZ_QWKZ01000044.1"/>
</dbReference>
<dbReference type="Gene3D" id="3.40.50.1360">
    <property type="match status" value="1"/>
</dbReference>
<dbReference type="InterPro" id="IPR014036">
    <property type="entry name" value="DeoR-like_C"/>
</dbReference>
<evidence type="ECO:0000259" key="4">
    <source>
        <dbReference type="PROSITE" id="PS51000"/>
    </source>
</evidence>
<keyword evidence="1" id="KW-0805">Transcription regulation</keyword>
<dbReference type="SMART" id="SM01134">
    <property type="entry name" value="DeoRC"/>
    <property type="match status" value="1"/>
</dbReference>
<evidence type="ECO:0000313" key="5">
    <source>
        <dbReference type="EMBL" id="RIH85485.1"/>
    </source>
</evidence>
<dbReference type="Gene3D" id="1.10.10.10">
    <property type="entry name" value="Winged helix-like DNA-binding domain superfamily/Winged helix DNA-binding domain"/>
    <property type="match status" value="1"/>
</dbReference>
<name>A0A399ENM1_9DEIN</name>
<dbReference type="SMART" id="SM00420">
    <property type="entry name" value="HTH_DEOR"/>
    <property type="match status" value="1"/>
</dbReference>
<dbReference type="PANTHER" id="PTHR30363:SF44">
    <property type="entry name" value="AGA OPERON TRANSCRIPTIONAL REPRESSOR-RELATED"/>
    <property type="match status" value="1"/>
</dbReference>
<dbReference type="OrthoDB" id="9797223at2"/>
<dbReference type="InterPro" id="IPR036390">
    <property type="entry name" value="WH_DNA-bd_sf"/>
</dbReference>
<dbReference type="InterPro" id="IPR037171">
    <property type="entry name" value="NagB/RpiA_transferase-like"/>
</dbReference>
<dbReference type="Proteomes" id="UP000265800">
    <property type="component" value="Unassembled WGS sequence"/>
</dbReference>
<proteinExistence type="predicted"/>